<gene>
    <name evidence="2" type="primary">maiA</name>
    <name evidence="2" type="ORF">O9570_01075</name>
</gene>
<dbReference type="SFLD" id="SFLDG00358">
    <property type="entry name" value="Main_(cytGST)"/>
    <property type="match status" value="1"/>
</dbReference>
<dbReference type="EC" id="5.2.1.2" evidence="2"/>
<dbReference type="PANTHER" id="PTHR42673">
    <property type="entry name" value="MALEYLACETOACETATE ISOMERASE"/>
    <property type="match status" value="1"/>
</dbReference>
<comment type="caution">
    <text evidence="2">The sequence shown here is derived from an EMBL/GenBank/DDBJ whole genome shotgun (WGS) entry which is preliminary data.</text>
</comment>
<accession>A0A0D6GTA6</accession>
<dbReference type="PROSITE" id="PS50405">
    <property type="entry name" value="GST_CTER"/>
    <property type="match status" value="1"/>
</dbReference>
<dbReference type="InterPro" id="IPR034333">
    <property type="entry name" value="GST_Zeta_N"/>
</dbReference>
<name>A0A0D6GTA6_ALCXX</name>
<dbReference type="InterPro" id="IPR036282">
    <property type="entry name" value="Glutathione-S-Trfase_C_sf"/>
</dbReference>
<comment type="similarity">
    <text evidence="1">Belongs to the GST superfamily. Zeta family.</text>
</comment>
<dbReference type="Proteomes" id="UP001141992">
    <property type="component" value="Unassembled WGS sequence"/>
</dbReference>
<dbReference type="GO" id="GO:0004364">
    <property type="term" value="F:glutathione transferase activity"/>
    <property type="evidence" value="ECO:0007669"/>
    <property type="project" value="TreeGrafter"/>
</dbReference>
<dbReference type="InterPro" id="IPR040079">
    <property type="entry name" value="Glutathione_S-Trfase"/>
</dbReference>
<dbReference type="SUPFAM" id="SSF47616">
    <property type="entry name" value="GST C-terminal domain-like"/>
    <property type="match status" value="1"/>
</dbReference>
<organism evidence="2 3">
    <name type="scientific">Alcaligenes xylosoxydans xylosoxydans</name>
    <name type="common">Achromobacter xylosoxidans</name>
    <dbReference type="NCBI Taxonomy" id="85698"/>
    <lineage>
        <taxon>Bacteria</taxon>
        <taxon>Pseudomonadati</taxon>
        <taxon>Pseudomonadota</taxon>
        <taxon>Betaproteobacteria</taxon>
        <taxon>Burkholderiales</taxon>
        <taxon>Alcaligenaceae</taxon>
        <taxon>Achromobacter</taxon>
    </lineage>
</organism>
<dbReference type="KEGG" id="axx:ERS451415_01665"/>
<proteinExistence type="inferred from homology"/>
<dbReference type="NCBIfam" id="TIGR01262">
    <property type="entry name" value="maiA"/>
    <property type="match status" value="1"/>
</dbReference>
<protein>
    <submittedName>
        <fullName evidence="2">Maleylacetoacetate isomerase</fullName>
        <ecNumber evidence="2">5.2.1.2</ecNumber>
    </submittedName>
</protein>
<dbReference type="Pfam" id="PF13410">
    <property type="entry name" value="GST_C_2"/>
    <property type="match status" value="1"/>
</dbReference>
<evidence type="ECO:0000256" key="1">
    <source>
        <dbReference type="ARBA" id="ARBA00010007"/>
    </source>
</evidence>
<accession>A0A0M7F5V5</accession>
<dbReference type="InterPro" id="IPR004045">
    <property type="entry name" value="Glutathione_S-Trfase_N"/>
</dbReference>
<dbReference type="InterPro" id="IPR036249">
    <property type="entry name" value="Thioredoxin-like_sf"/>
</dbReference>
<dbReference type="PANTHER" id="PTHR42673:SF21">
    <property type="entry name" value="GLUTATHIONE S-TRANSFERASE YFCF"/>
    <property type="match status" value="1"/>
</dbReference>
<keyword evidence="2" id="KW-0413">Isomerase</keyword>
<reference evidence="2" key="1">
    <citation type="submission" date="2022-12" db="EMBL/GenBank/DDBJ databases">
        <authorList>
            <person name="Voronina O.L."/>
            <person name="Kunda M.S."/>
            <person name="Ryzhova N."/>
            <person name="Aksenova E.I."/>
        </authorList>
    </citation>
    <scope>NUCLEOTIDE SEQUENCE</scope>
    <source>
        <strain evidence="2">SCCH136:Ach223948</strain>
    </source>
</reference>
<dbReference type="GO" id="GO:0006749">
    <property type="term" value="P:glutathione metabolic process"/>
    <property type="evidence" value="ECO:0007669"/>
    <property type="project" value="TreeGrafter"/>
</dbReference>
<dbReference type="CDD" id="cd03042">
    <property type="entry name" value="GST_N_Zeta"/>
    <property type="match status" value="1"/>
</dbReference>
<dbReference type="FunFam" id="1.20.1050.10:FF:000017">
    <property type="entry name" value="Maleylacetoacetate isomerase"/>
    <property type="match status" value="1"/>
</dbReference>
<dbReference type="PROSITE" id="PS50404">
    <property type="entry name" value="GST_NTER"/>
    <property type="match status" value="1"/>
</dbReference>
<dbReference type="AlphaFoldDB" id="A0A0D6GTA6"/>
<evidence type="ECO:0000313" key="2">
    <source>
        <dbReference type="EMBL" id="MCZ8400013.1"/>
    </source>
</evidence>
<dbReference type="Gene3D" id="3.40.30.10">
    <property type="entry name" value="Glutaredoxin"/>
    <property type="match status" value="1"/>
</dbReference>
<dbReference type="SFLD" id="SFLDS00019">
    <property type="entry name" value="Glutathione_Transferase_(cytos"/>
    <property type="match status" value="1"/>
</dbReference>
<dbReference type="CDD" id="cd03191">
    <property type="entry name" value="GST_C_Zeta"/>
    <property type="match status" value="1"/>
</dbReference>
<dbReference type="EMBL" id="JAPZVI010000001">
    <property type="protein sequence ID" value="MCZ8400013.1"/>
    <property type="molecule type" value="Genomic_DNA"/>
</dbReference>
<dbReference type="Pfam" id="PF13417">
    <property type="entry name" value="GST_N_3"/>
    <property type="match status" value="1"/>
</dbReference>
<dbReference type="InterPro" id="IPR010987">
    <property type="entry name" value="Glutathione-S-Trfase_C-like"/>
</dbReference>
<dbReference type="InterPro" id="IPR034330">
    <property type="entry name" value="GST_Zeta_C"/>
</dbReference>
<dbReference type="SUPFAM" id="SSF52833">
    <property type="entry name" value="Thioredoxin-like"/>
    <property type="match status" value="1"/>
</dbReference>
<dbReference type="RefSeq" id="WP_006388316.1">
    <property type="nucleotide sequence ID" value="NZ_CABIYZ010000001.1"/>
</dbReference>
<dbReference type="InterPro" id="IPR005955">
    <property type="entry name" value="GST_Zeta"/>
</dbReference>
<dbReference type="eggNOG" id="COG0625">
    <property type="taxonomic scope" value="Bacteria"/>
</dbReference>
<dbReference type="Gene3D" id="1.20.1050.10">
    <property type="match status" value="1"/>
</dbReference>
<evidence type="ECO:0000313" key="3">
    <source>
        <dbReference type="Proteomes" id="UP001141992"/>
    </source>
</evidence>
<dbReference type="GO" id="GO:0005737">
    <property type="term" value="C:cytoplasm"/>
    <property type="evidence" value="ECO:0007669"/>
    <property type="project" value="InterPro"/>
</dbReference>
<sequence length="214" mass="23319">MQLYSYFRSSAAYRVRIALNLKGLPYEYLAVHLLKDGGQQLSADYRKVNPTALVPTLVDGDAVIGQSLAIIEYLEETHPQVPLLPADAIGRARVRDLALGIACDTHPLNNLRVLKYLKHTLGVDEAAKTAWYQHWVRQGLEALEAQLAGSSATGKFCHGDTPTIADLCLVPQVANARRFECDLAAMPTVVRIDAACRELPAFDAAAPGKQPDAE</sequence>
<dbReference type="GeneID" id="75275440"/>
<dbReference type="GO" id="GO:0016034">
    <property type="term" value="F:maleylacetoacetate isomerase activity"/>
    <property type="evidence" value="ECO:0007669"/>
    <property type="project" value="UniProtKB-EC"/>
</dbReference>
<dbReference type="GO" id="GO:0006559">
    <property type="term" value="P:L-phenylalanine catabolic process"/>
    <property type="evidence" value="ECO:0007669"/>
    <property type="project" value="TreeGrafter"/>
</dbReference>